<protein>
    <recommendedName>
        <fullName evidence="5">DUF948 domain-containing protein</fullName>
    </recommendedName>
</protein>
<reference evidence="3 4" key="1">
    <citation type="submission" date="2018-07" db="EMBL/GenBank/DDBJ databases">
        <title>Genomic Encyclopedia of Type Strains, Phase III (KMG-III): the genomes of soil and plant-associated and newly described type strains.</title>
        <authorList>
            <person name="Whitman W."/>
        </authorList>
    </citation>
    <scope>NUCLEOTIDE SEQUENCE [LARGE SCALE GENOMIC DNA]</scope>
    <source>
        <strain evidence="3 4">CECT 8236</strain>
    </source>
</reference>
<organism evidence="3 4">
    <name type="scientific">Cohnella lupini</name>
    <dbReference type="NCBI Taxonomy" id="1294267"/>
    <lineage>
        <taxon>Bacteria</taxon>
        <taxon>Bacillati</taxon>
        <taxon>Bacillota</taxon>
        <taxon>Bacilli</taxon>
        <taxon>Bacillales</taxon>
        <taxon>Paenibacillaceae</taxon>
        <taxon>Cohnella</taxon>
    </lineage>
</organism>
<evidence type="ECO:0000313" key="4">
    <source>
        <dbReference type="Proteomes" id="UP000256869"/>
    </source>
</evidence>
<dbReference type="RefSeq" id="WP_115990515.1">
    <property type="nucleotide sequence ID" value="NZ_QRDY01000001.1"/>
</dbReference>
<accession>A0A3D9IV01</accession>
<comment type="caution">
    <text evidence="3">The sequence shown here is derived from an EMBL/GenBank/DDBJ whole genome shotgun (WGS) entry which is preliminary data.</text>
</comment>
<keyword evidence="2" id="KW-1133">Transmembrane helix</keyword>
<evidence type="ECO:0008006" key="5">
    <source>
        <dbReference type="Google" id="ProtNLM"/>
    </source>
</evidence>
<evidence type="ECO:0000313" key="3">
    <source>
        <dbReference type="EMBL" id="RED65561.1"/>
    </source>
</evidence>
<proteinExistence type="predicted"/>
<evidence type="ECO:0000256" key="1">
    <source>
        <dbReference type="SAM" id="MobiDB-lite"/>
    </source>
</evidence>
<dbReference type="EMBL" id="QRDY01000001">
    <property type="protein sequence ID" value="RED65561.1"/>
    <property type="molecule type" value="Genomic_DNA"/>
</dbReference>
<gene>
    <name evidence="3" type="ORF">DFP95_10149</name>
</gene>
<feature type="transmembrane region" description="Helical" evidence="2">
    <location>
        <begin position="6"/>
        <end position="26"/>
    </location>
</feature>
<dbReference type="Proteomes" id="UP000256869">
    <property type="component" value="Unassembled WGS sequence"/>
</dbReference>
<feature type="region of interest" description="Disordered" evidence="1">
    <location>
        <begin position="138"/>
        <end position="165"/>
    </location>
</feature>
<dbReference type="OrthoDB" id="2679509at2"/>
<dbReference type="AlphaFoldDB" id="A0A3D9IV01"/>
<sequence>MAWDIAAYAIAVAVLTVAAALTIGIVKVARSLALLEHTIANVGREAEVSLSQCKELAGEAREAIAASKRKLQGFATLAEGARALGDAAQAAAQAAVSVTELYRECLTAPFQATSGNRDRQSDDLDLADIGRRIWTMWRKRSDKEQEQPSDSCRQPRPSADPSEGE</sequence>
<keyword evidence="2" id="KW-0812">Transmembrane</keyword>
<keyword evidence="2" id="KW-0472">Membrane</keyword>
<keyword evidence="4" id="KW-1185">Reference proteome</keyword>
<evidence type="ECO:0000256" key="2">
    <source>
        <dbReference type="SAM" id="Phobius"/>
    </source>
</evidence>
<name>A0A3D9IV01_9BACL</name>